<proteinExistence type="predicted"/>
<dbReference type="PANTHER" id="PTHR22901">
    <property type="entry name" value="SIALATE O-ACETYLESTERASE"/>
    <property type="match status" value="1"/>
</dbReference>
<dbReference type="InterPro" id="IPR039329">
    <property type="entry name" value="SIAE"/>
</dbReference>
<reference evidence="1" key="1">
    <citation type="submission" date="2018-05" db="EMBL/GenBank/DDBJ databases">
        <authorList>
            <person name="Lanie J.A."/>
            <person name="Ng W.-L."/>
            <person name="Kazmierczak K.M."/>
            <person name="Andrzejewski T.M."/>
            <person name="Davidsen T.M."/>
            <person name="Wayne K.J."/>
            <person name="Tettelin H."/>
            <person name="Glass J.I."/>
            <person name="Rusch D."/>
            <person name="Podicherti R."/>
            <person name="Tsui H.-C.T."/>
            <person name="Winkler M.E."/>
        </authorList>
    </citation>
    <scope>NUCLEOTIDE SEQUENCE</scope>
</reference>
<name>A0A383DP88_9ZZZZ</name>
<evidence type="ECO:0008006" key="2">
    <source>
        <dbReference type="Google" id="ProtNLM"/>
    </source>
</evidence>
<dbReference type="GO" id="GO:0001681">
    <property type="term" value="F:sialate O-acetylesterase activity"/>
    <property type="evidence" value="ECO:0007669"/>
    <property type="project" value="InterPro"/>
</dbReference>
<dbReference type="EMBL" id="UINC01218906">
    <property type="protein sequence ID" value="SVE46134.1"/>
    <property type="molecule type" value="Genomic_DNA"/>
</dbReference>
<feature type="non-terminal residue" evidence="1">
    <location>
        <position position="94"/>
    </location>
</feature>
<accession>A0A383DP88</accession>
<protein>
    <recommendedName>
        <fullName evidence="2">Sialate O-acetylesterase</fullName>
    </recommendedName>
</protein>
<dbReference type="PANTHER" id="PTHR22901:SF0">
    <property type="entry name" value="SIALATE O-ACETYLESTERASE"/>
    <property type="match status" value="1"/>
</dbReference>
<dbReference type="GO" id="GO:0005975">
    <property type="term" value="P:carbohydrate metabolic process"/>
    <property type="evidence" value="ECO:0007669"/>
    <property type="project" value="TreeGrafter"/>
</dbReference>
<organism evidence="1">
    <name type="scientific">marine metagenome</name>
    <dbReference type="NCBI Taxonomy" id="408172"/>
    <lineage>
        <taxon>unclassified sequences</taxon>
        <taxon>metagenomes</taxon>
        <taxon>ecological metagenomes</taxon>
    </lineage>
</organism>
<dbReference type="AlphaFoldDB" id="A0A383DP88"/>
<evidence type="ECO:0000313" key="1">
    <source>
        <dbReference type="EMBL" id="SVE46134.1"/>
    </source>
</evidence>
<gene>
    <name evidence="1" type="ORF">METZ01_LOCUS498988</name>
</gene>
<sequence>MNKRLFTLFLALSMALSVSAADQQLELAVPFTDNMILQRESKVPVWGFDAPGIQITVKFAGQTKTAVADKNGDWMVKLDPLKVSREERGLEVKN</sequence>